<keyword evidence="2" id="KW-1185">Reference proteome</keyword>
<accession>T1IIN1</accession>
<dbReference type="Proteomes" id="UP000014500">
    <property type="component" value="Unassembled WGS sequence"/>
</dbReference>
<protein>
    <submittedName>
        <fullName evidence="1">Uncharacterized protein</fullName>
    </submittedName>
</protein>
<dbReference type="InterPro" id="IPR036397">
    <property type="entry name" value="RNaseH_sf"/>
</dbReference>
<dbReference type="AlphaFoldDB" id="T1IIN1"/>
<dbReference type="PhylomeDB" id="T1IIN1"/>
<reference evidence="2" key="1">
    <citation type="submission" date="2011-05" db="EMBL/GenBank/DDBJ databases">
        <authorList>
            <person name="Richards S.R."/>
            <person name="Qu J."/>
            <person name="Jiang H."/>
            <person name="Jhangiani S.N."/>
            <person name="Agravi P."/>
            <person name="Goodspeed R."/>
            <person name="Gross S."/>
            <person name="Mandapat C."/>
            <person name="Jackson L."/>
            <person name="Mathew T."/>
            <person name="Pu L."/>
            <person name="Thornton R."/>
            <person name="Saada N."/>
            <person name="Wilczek-Boney K.B."/>
            <person name="Lee S."/>
            <person name="Kovar C."/>
            <person name="Wu Y."/>
            <person name="Scherer S.E."/>
            <person name="Worley K.C."/>
            <person name="Muzny D.M."/>
            <person name="Gibbs R."/>
        </authorList>
    </citation>
    <scope>NUCLEOTIDE SEQUENCE</scope>
    <source>
        <strain evidence="2">Brora</strain>
    </source>
</reference>
<organism evidence="1 2">
    <name type="scientific">Strigamia maritima</name>
    <name type="common">European centipede</name>
    <name type="synonym">Geophilus maritimus</name>
    <dbReference type="NCBI Taxonomy" id="126957"/>
    <lineage>
        <taxon>Eukaryota</taxon>
        <taxon>Metazoa</taxon>
        <taxon>Ecdysozoa</taxon>
        <taxon>Arthropoda</taxon>
        <taxon>Myriapoda</taxon>
        <taxon>Chilopoda</taxon>
        <taxon>Pleurostigmophora</taxon>
        <taxon>Geophilomorpha</taxon>
        <taxon>Linotaeniidae</taxon>
        <taxon>Strigamia</taxon>
    </lineage>
</organism>
<reference evidence="1" key="2">
    <citation type="submission" date="2015-02" db="UniProtKB">
        <authorList>
            <consortium name="EnsemblMetazoa"/>
        </authorList>
    </citation>
    <scope>IDENTIFICATION</scope>
</reference>
<dbReference type="GO" id="GO:0003676">
    <property type="term" value="F:nucleic acid binding"/>
    <property type="evidence" value="ECO:0007669"/>
    <property type="project" value="InterPro"/>
</dbReference>
<dbReference type="EnsemblMetazoa" id="SMAR000734-RA">
    <property type="protein sequence ID" value="SMAR000734-PA"/>
    <property type="gene ID" value="SMAR000734"/>
</dbReference>
<dbReference type="HOGENOM" id="CLU_1940747_0_0_1"/>
<evidence type="ECO:0000313" key="2">
    <source>
        <dbReference type="Proteomes" id="UP000014500"/>
    </source>
</evidence>
<dbReference type="EMBL" id="JH430205">
    <property type="status" value="NOT_ANNOTATED_CDS"/>
    <property type="molecule type" value="Genomic_DNA"/>
</dbReference>
<evidence type="ECO:0000313" key="1">
    <source>
        <dbReference type="EnsemblMetazoa" id="SMAR000734-PA"/>
    </source>
</evidence>
<name>T1IIN1_STRMM</name>
<sequence>MISDRCYSDNEKLFCPENVLVTHLHEQKWLKYVVIDINLCSHILGMGKTRDLNGPDGFQFYWHDLRKESELYSKRVGGGDSVMIWGVFSYDGKSDLAALTGNIKATNYQNMLEEYLLPWRKKKRIRNWTF</sequence>
<dbReference type="Gene3D" id="3.30.420.10">
    <property type="entry name" value="Ribonuclease H-like superfamily/Ribonuclease H"/>
    <property type="match status" value="1"/>
</dbReference>
<proteinExistence type="predicted"/>